<name>A0A5B0BKI3_9ACTN</name>
<protein>
    <submittedName>
        <fullName evidence="1">Uncharacterized protein</fullName>
    </submittedName>
</protein>
<sequence>MAILVLRETTGTVSDDLGPGDAVPETVKVHAAPTGPDASEDPDDRTFCGMPTLDMERLDCQPPGPGAPWLPPDMRPWECTGCADALRTP</sequence>
<evidence type="ECO:0000313" key="1">
    <source>
        <dbReference type="EMBL" id="KAA0941961.1"/>
    </source>
</evidence>
<organism evidence="1 2">
    <name type="scientific">Streptomyces apricus</name>
    <dbReference type="NCBI Taxonomy" id="1828112"/>
    <lineage>
        <taxon>Bacteria</taxon>
        <taxon>Bacillati</taxon>
        <taxon>Actinomycetota</taxon>
        <taxon>Actinomycetes</taxon>
        <taxon>Kitasatosporales</taxon>
        <taxon>Streptomycetaceae</taxon>
        <taxon>Streptomyces</taxon>
    </lineage>
</organism>
<reference evidence="1 2" key="1">
    <citation type="submission" date="2019-05" db="EMBL/GenBank/DDBJ databases">
        <authorList>
            <person name="Hariharan J."/>
            <person name="Choudoir M.J."/>
            <person name="Diebold P."/>
            <person name="Panke-Buisse K."/>
            <person name="Buckley D.H."/>
        </authorList>
    </citation>
    <scope>NUCLEOTIDE SEQUENCE [LARGE SCALE GENOMIC DNA]</scope>
    <source>
        <strain evidence="1 2">SUN51</strain>
    </source>
</reference>
<proteinExistence type="predicted"/>
<dbReference type="AlphaFoldDB" id="A0A5B0BKI3"/>
<keyword evidence="2" id="KW-1185">Reference proteome</keyword>
<evidence type="ECO:0000313" key="2">
    <source>
        <dbReference type="Proteomes" id="UP000324965"/>
    </source>
</evidence>
<accession>A0A5B0BKI3</accession>
<dbReference type="EMBL" id="VDFC01000011">
    <property type="protein sequence ID" value="KAA0941961.1"/>
    <property type="molecule type" value="Genomic_DNA"/>
</dbReference>
<dbReference type="Proteomes" id="UP000324965">
    <property type="component" value="Unassembled WGS sequence"/>
</dbReference>
<dbReference type="RefSeq" id="WP_149509830.1">
    <property type="nucleotide sequence ID" value="NZ_VDFC01000011.1"/>
</dbReference>
<dbReference type="OrthoDB" id="4321078at2"/>
<gene>
    <name evidence="1" type="ORF">FGF04_04115</name>
</gene>
<comment type="caution">
    <text evidence="1">The sequence shown here is derived from an EMBL/GenBank/DDBJ whole genome shotgun (WGS) entry which is preliminary data.</text>
</comment>